<feature type="compositionally biased region" description="Low complexity" evidence="1">
    <location>
        <begin position="65"/>
        <end position="77"/>
    </location>
</feature>
<evidence type="ECO:0000256" key="1">
    <source>
        <dbReference type="SAM" id="MobiDB-lite"/>
    </source>
</evidence>
<name>A0A9P8AW09_9AGAR</name>
<dbReference type="RefSeq" id="XP_043043385.1">
    <property type="nucleotide sequence ID" value="XM_043181605.1"/>
</dbReference>
<keyword evidence="3" id="KW-1185">Reference proteome</keyword>
<organism evidence="2 3">
    <name type="scientific">Guyanagaster necrorhizus</name>
    <dbReference type="NCBI Taxonomy" id="856835"/>
    <lineage>
        <taxon>Eukaryota</taxon>
        <taxon>Fungi</taxon>
        <taxon>Dikarya</taxon>
        <taxon>Basidiomycota</taxon>
        <taxon>Agaricomycotina</taxon>
        <taxon>Agaricomycetes</taxon>
        <taxon>Agaricomycetidae</taxon>
        <taxon>Agaricales</taxon>
        <taxon>Marasmiineae</taxon>
        <taxon>Physalacriaceae</taxon>
        <taxon>Guyanagaster</taxon>
    </lineage>
</organism>
<protein>
    <submittedName>
        <fullName evidence="2">Uncharacterized protein</fullName>
    </submittedName>
</protein>
<comment type="caution">
    <text evidence="2">The sequence shown here is derived from an EMBL/GenBank/DDBJ whole genome shotgun (WGS) entry which is preliminary data.</text>
</comment>
<proteinExistence type="predicted"/>
<feature type="region of interest" description="Disordered" evidence="1">
    <location>
        <begin position="50"/>
        <end position="82"/>
    </location>
</feature>
<evidence type="ECO:0000313" key="3">
    <source>
        <dbReference type="Proteomes" id="UP000812287"/>
    </source>
</evidence>
<sequence length="258" mass="28411">MQFSRMDIMDEQRFDPTKKLQVASATAKPKAENVLDEEVDLSLRKTRSTADILDSQRFDPAKKTSQQQDDSRSSLPDSSDDLSLSDEFIVIDHLEAQLPATPVDATVVRKCISRVLSFDKALPLRPSTSSSASGGTSSESSSRPSSLASTPESTPSSSLQITENPTESESDDIHPDSYISTRMIIQRTPSKLSFDALSCCSGSAFEDEVDVEVRRSKEDKAISVWVEQESSSIQEDFCSLYNVQCRNIIQVESRVGRG</sequence>
<feature type="region of interest" description="Disordered" evidence="1">
    <location>
        <begin position="123"/>
        <end position="174"/>
    </location>
</feature>
<accession>A0A9P8AW09</accession>
<dbReference type="Proteomes" id="UP000812287">
    <property type="component" value="Unassembled WGS sequence"/>
</dbReference>
<dbReference type="GeneID" id="66103901"/>
<feature type="compositionally biased region" description="Low complexity" evidence="1">
    <location>
        <begin position="123"/>
        <end position="153"/>
    </location>
</feature>
<dbReference type="AlphaFoldDB" id="A0A9P8AW09"/>
<evidence type="ECO:0000313" key="2">
    <source>
        <dbReference type="EMBL" id="KAG7449885.1"/>
    </source>
</evidence>
<gene>
    <name evidence="2" type="ORF">BT62DRAFT_612664</name>
</gene>
<dbReference type="OrthoDB" id="2970739at2759"/>
<reference evidence="2" key="1">
    <citation type="submission" date="2020-11" db="EMBL/GenBank/DDBJ databases">
        <title>Adaptations for nitrogen fixation in a non-lichenized fungal sporocarp promotes dispersal by wood-feeding termites.</title>
        <authorList>
            <consortium name="DOE Joint Genome Institute"/>
            <person name="Koch R.A."/>
            <person name="Yoon G."/>
            <person name="Arayal U."/>
            <person name="Lail K."/>
            <person name="Amirebrahimi M."/>
            <person name="Labutti K."/>
            <person name="Lipzen A."/>
            <person name="Riley R."/>
            <person name="Barry K."/>
            <person name="Henrissat B."/>
            <person name="Grigoriev I.V."/>
            <person name="Herr J.R."/>
            <person name="Aime M.C."/>
        </authorList>
    </citation>
    <scope>NUCLEOTIDE SEQUENCE</scope>
    <source>
        <strain evidence="2">MCA 3950</strain>
    </source>
</reference>
<dbReference type="EMBL" id="MU250527">
    <property type="protein sequence ID" value="KAG7449885.1"/>
    <property type="molecule type" value="Genomic_DNA"/>
</dbReference>
<feature type="compositionally biased region" description="Polar residues" evidence="1">
    <location>
        <begin position="154"/>
        <end position="167"/>
    </location>
</feature>